<name>Q08FF1_DPV84</name>
<organismHost>
    <name type="scientific">Odocoileus hemionus</name>
    <name type="common">Mule deer</name>
    <name type="synonym">Cervus hemionus</name>
    <dbReference type="NCBI Taxonomy" id="9872"/>
</organismHost>
<evidence type="ECO:0000313" key="2">
    <source>
        <dbReference type="Proteomes" id="UP000162522"/>
    </source>
</evidence>
<reference evidence="1 2" key="1">
    <citation type="journal article" date="2005" name="J. Virol.">
        <title>Genome of deerpox virus.</title>
        <authorList>
            <person name="Afonso C.L."/>
            <person name="Delhon G."/>
            <person name="Tulman E.R."/>
            <person name="Lu Z."/>
            <person name="Zsak A."/>
            <person name="Becerra V.M."/>
            <person name="Zsak L."/>
            <person name="Kutish G.F."/>
            <person name="Rock D.L."/>
        </authorList>
    </citation>
    <scope>NUCLEOTIDE SEQUENCE [LARGE SCALE GENOMIC DNA]</scope>
    <source>
        <strain evidence="1">W-1170-84</strain>
    </source>
</reference>
<organism evidence="1 2">
    <name type="scientific">Deerpox virus (strain W-1170-84)</name>
    <name type="common">DPV</name>
    <dbReference type="NCBI Taxonomy" id="305676"/>
    <lineage>
        <taxon>Viruses</taxon>
        <taxon>Varidnaviria</taxon>
        <taxon>Bamfordvirae</taxon>
        <taxon>Nucleocytoviricota</taxon>
        <taxon>Pokkesviricetes</taxon>
        <taxon>Chitovirales</taxon>
        <taxon>Poxviridae</taxon>
        <taxon>Chordopoxvirinae</taxon>
        <taxon>Cervidpoxvirus</taxon>
        <taxon>Cervidpoxvirus muledeerpox</taxon>
        <taxon>Mule deerpox virus</taxon>
    </lineage>
</organism>
<gene>
    <name evidence="1" type="ORF">DpV84gp030</name>
</gene>
<dbReference type="EMBL" id="AY689437">
    <property type="protein sequence ID" value="ABI99157.1"/>
    <property type="molecule type" value="Genomic_DNA"/>
</dbReference>
<sequence length="81" mass="9770">MGNCTSIKYKRKYIYDNDVVFKYNEDEWSIGEPIKKNTYKDYHGYRYNSLEDNKPLYICNHGKTDTIESRNSIYSIKSVYF</sequence>
<proteinExistence type="predicted"/>
<dbReference type="Proteomes" id="UP000162522">
    <property type="component" value="Segment"/>
</dbReference>
<accession>Q08FF1</accession>
<protein>
    <submittedName>
        <fullName evidence="1">Uncharacterized protein</fullName>
    </submittedName>
</protein>
<evidence type="ECO:0000313" key="1">
    <source>
        <dbReference type="EMBL" id="ABI99157.1"/>
    </source>
</evidence>